<organism evidence="3 4">
    <name type="scientific">Coprinellus micaceus</name>
    <name type="common">Glistening ink-cap mushroom</name>
    <name type="synonym">Coprinus micaceus</name>
    <dbReference type="NCBI Taxonomy" id="71717"/>
    <lineage>
        <taxon>Eukaryota</taxon>
        <taxon>Fungi</taxon>
        <taxon>Dikarya</taxon>
        <taxon>Basidiomycota</taxon>
        <taxon>Agaricomycotina</taxon>
        <taxon>Agaricomycetes</taxon>
        <taxon>Agaricomycetidae</taxon>
        <taxon>Agaricales</taxon>
        <taxon>Agaricineae</taxon>
        <taxon>Psathyrellaceae</taxon>
        <taxon>Coprinellus</taxon>
    </lineage>
</organism>
<evidence type="ECO:0000313" key="3">
    <source>
        <dbReference type="EMBL" id="TEB25867.1"/>
    </source>
</evidence>
<accession>A0A4Y7SVI1</accession>
<dbReference type="OrthoDB" id="3056576at2759"/>
<dbReference type="EMBL" id="QPFP01000053">
    <property type="protein sequence ID" value="TEB25867.1"/>
    <property type="molecule type" value="Genomic_DNA"/>
</dbReference>
<feature type="domain" description="CxC2-like cysteine cluster KDZ transposase-associated" evidence="2">
    <location>
        <begin position="436"/>
        <end position="533"/>
    </location>
</feature>
<feature type="compositionally biased region" description="Basic and acidic residues" evidence="1">
    <location>
        <begin position="1114"/>
        <end position="1128"/>
    </location>
</feature>
<dbReference type="Pfam" id="PF18803">
    <property type="entry name" value="CxC2"/>
    <property type="match status" value="1"/>
</dbReference>
<feature type="region of interest" description="Disordered" evidence="1">
    <location>
        <begin position="1285"/>
        <end position="1389"/>
    </location>
</feature>
<dbReference type="Pfam" id="PF18758">
    <property type="entry name" value="KDZ"/>
    <property type="match status" value="1"/>
</dbReference>
<protein>
    <recommendedName>
        <fullName evidence="2">CxC2-like cysteine cluster KDZ transposase-associated domain-containing protein</fullName>
    </recommendedName>
</protein>
<proteinExistence type="predicted"/>
<dbReference type="STRING" id="71717.A0A4Y7SVI1"/>
<dbReference type="InterPro" id="IPR040521">
    <property type="entry name" value="KDZ"/>
</dbReference>
<feature type="region of interest" description="Disordered" evidence="1">
    <location>
        <begin position="1113"/>
        <end position="1157"/>
    </location>
</feature>
<name>A0A4Y7SVI1_COPMI</name>
<keyword evidence="4" id="KW-1185">Reference proteome</keyword>
<dbReference type="Proteomes" id="UP000298030">
    <property type="component" value="Unassembled WGS sequence"/>
</dbReference>
<gene>
    <name evidence="3" type="ORF">FA13DRAFT_1796169</name>
</gene>
<comment type="caution">
    <text evidence="3">The sequence shown here is derived from an EMBL/GenBank/DDBJ whole genome shotgun (WGS) entry which is preliminary data.</text>
</comment>
<evidence type="ECO:0000313" key="4">
    <source>
        <dbReference type="Proteomes" id="UP000298030"/>
    </source>
</evidence>
<sequence>MHSDRSSHLTDECRNNIFKNLTLKPPVSPPLPSVHQAWLTAAKSLQLCDFPSNLPSNTGYAFANPSLFFDGEELELDVVSRNPHIKKGMLYWWLQLCPIMQHRVGPAVPATIARPVSNRVWCRALQLDPSFFEAICKDTLNKKNSTEKREGLAFLEGSLLSASAPVTVLQGPPTWRGDIIVNAGSIEEHTWKEVIWALSELNFQFELLALDRRLCHHPSTCDSPERHELIPNCLVPSSFARALIIVELPQSSQGLGHLEIRKRVPQLLHLRALMKDWSSRFSGYEDVDINSDKLALRKMEDAFNTIDQCNPLHRPAHQECTGAGCPKGSATSVRRRAKGGTPATDFPGFEAQKASIMKTLFRHHTTDGLGDPCPCGGLNAIRTTVRRECWHYEATCMDCFVSLHIQSPTHWAEVWSANRGFFIRHDFSDPPGKPYIHLGHGGHPCPNADSTLNETFTIVDLNAIHSMQVLFCGCGSEVDRADQLLNARLFPSSFWRPRMAFTVNLLRNFHVRHLTSGEAAYDFIATLCHLTDDFFFKDAADPYDQFRNVFKIYRMLEIEMCLGQLHGIDAYFPHRPAGCLTLQCPACIEFAINTTQAEHSLKNIRLRHLYQICFTADGNFQANRYIKNSNVRRISFFKGKAYFPLDKEYKVFITRINAKKSPEKTTCSYLNTINKQEETEFLGTDVSGVLNIQCPHVFILSSVDLQFGERFVCTDYTVYHTFLQRGIPPAIYLENRDWLFSYDIGCHYAVKVPERFRANFPDVAALVERFHYTIPLVHVRNHKDNCTYLYSSAYVESAGHFHGETADQPWAYLNPLAQQLFNDLMRAAELKDVPEWNKQSRSLRDKSKKEVECVYCHKPLKLPLQSKIYQALVQKAEGQLDGEQEASKKLIKAPTLLLNHSISIRKLQVKIICTDVAYKKHETPSMKANLVELRSQLHTAIKCFHDIQASVTPQVTKDLAEMKSSVANSHPEKQCLYLPSDYDEANRTKRDLTELGTMEYQILEGAAYDALKRLRTIVRLLSTLRKDENNNSYGQARHMKSKTQIIDATLKRDTCMKQYKHLHKCLISLGLPRDDPTLHKLTLASLNHKLTTATRETGNTYKADGLLWASGKIQKGDDQSKKKPRVEPKASQPTQSSLTNPNTTPMPDNAASDADEEDESAGWIWAVKSSKANISDAEVEEFLSEGNHVQWFWAEAEMFCWQEEWERKVMEFVCTICSYDYWTYAWAGLASSSQSPGEAAAALKWSKRYQELGLHCKDIFKQAGFAYCHDPRLQSEKRFTNAIKAQQSGEPGPVPPAYMPSNHVHRSMDGSNERSTNESGEPGSSDECKAVGSSDGEDGPEAESGSQESSSDDGQSEESNRDEDAASTGRLRAANRRPAEDSNIGGPNLTVLSDETIIPFMKSNRDALERLLTAAMTPPPTLQTSQQGEVEIPLHHGSLLTKVVVVIIPAAADHFDPTITAG</sequence>
<evidence type="ECO:0000256" key="1">
    <source>
        <dbReference type="SAM" id="MobiDB-lite"/>
    </source>
</evidence>
<evidence type="ECO:0000259" key="2">
    <source>
        <dbReference type="Pfam" id="PF18803"/>
    </source>
</evidence>
<reference evidence="3 4" key="1">
    <citation type="journal article" date="2019" name="Nat. Ecol. Evol.">
        <title>Megaphylogeny resolves global patterns of mushroom evolution.</title>
        <authorList>
            <person name="Varga T."/>
            <person name="Krizsan K."/>
            <person name="Foldi C."/>
            <person name="Dima B."/>
            <person name="Sanchez-Garcia M."/>
            <person name="Sanchez-Ramirez S."/>
            <person name="Szollosi G.J."/>
            <person name="Szarkandi J.G."/>
            <person name="Papp V."/>
            <person name="Albert L."/>
            <person name="Andreopoulos W."/>
            <person name="Angelini C."/>
            <person name="Antonin V."/>
            <person name="Barry K.W."/>
            <person name="Bougher N.L."/>
            <person name="Buchanan P."/>
            <person name="Buyck B."/>
            <person name="Bense V."/>
            <person name="Catcheside P."/>
            <person name="Chovatia M."/>
            <person name="Cooper J."/>
            <person name="Damon W."/>
            <person name="Desjardin D."/>
            <person name="Finy P."/>
            <person name="Geml J."/>
            <person name="Haridas S."/>
            <person name="Hughes K."/>
            <person name="Justo A."/>
            <person name="Karasinski D."/>
            <person name="Kautmanova I."/>
            <person name="Kiss B."/>
            <person name="Kocsube S."/>
            <person name="Kotiranta H."/>
            <person name="LaButti K.M."/>
            <person name="Lechner B.E."/>
            <person name="Liimatainen K."/>
            <person name="Lipzen A."/>
            <person name="Lukacs Z."/>
            <person name="Mihaltcheva S."/>
            <person name="Morgado L.N."/>
            <person name="Niskanen T."/>
            <person name="Noordeloos M.E."/>
            <person name="Ohm R.A."/>
            <person name="Ortiz-Santana B."/>
            <person name="Ovrebo C."/>
            <person name="Racz N."/>
            <person name="Riley R."/>
            <person name="Savchenko A."/>
            <person name="Shiryaev A."/>
            <person name="Soop K."/>
            <person name="Spirin V."/>
            <person name="Szebenyi C."/>
            <person name="Tomsovsky M."/>
            <person name="Tulloss R.E."/>
            <person name="Uehling J."/>
            <person name="Grigoriev I.V."/>
            <person name="Vagvolgyi C."/>
            <person name="Papp T."/>
            <person name="Martin F.M."/>
            <person name="Miettinen O."/>
            <person name="Hibbett D.S."/>
            <person name="Nagy L.G."/>
        </authorList>
    </citation>
    <scope>NUCLEOTIDE SEQUENCE [LARGE SCALE GENOMIC DNA]</scope>
    <source>
        <strain evidence="3 4">FP101781</strain>
    </source>
</reference>
<dbReference type="InterPro" id="IPR041457">
    <property type="entry name" value="CxC2_KDZ-assoc"/>
</dbReference>
<feature type="compositionally biased region" description="Basic and acidic residues" evidence="1">
    <location>
        <begin position="1306"/>
        <end position="1316"/>
    </location>
</feature>
<feature type="compositionally biased region" description="Polar residues" evidence="1">
    <location>
        <begin position="1131"/>
        <end position="1146"/>
    </location>
</feature>